<dbReference type="EMBL" id="CP000272">
    <property type="protein sequence ID" value="ABE37013.1"/>
    <property type="molecule type" value="Genomic_DNA"/>
</dbReference>
<organism evidence="1 2">
    <name type="scientific">Paraburkholderia xenovorans (strain LB400)</name>
    <dbReference type="NCBI Taxonomy" id="266265"/>
    <lineage>
        <taxon>Bacteria</taxon>
        <taxon>Pseudomonadati</taxon>
        <taxon>Pseudomonadota</taxon>
        <taxon>Betaproteobacteria</taxon>
        <taxon>Burkholderiales</taxon>
        <taxon>Burkholderiaceae</taxon>
        <taxon>Paraburkholderia</taxon>
    </lineage>
</organism>
<evidence type="ECO:0000313" key="1">
    <source>
        <dbReference type="EMBL" id="ABE37013.1"/>
    </source>
</evidence>
<protein>
    <submittedName>
        <fullName evidence="1">Uncharacterized protein</fullName>
    </submittedName>
</protein>
<dbReference type="AlphaFoldDB" id="Q13FX6"/>
<proteinExistence type="predicted"/>
<reference evidence="1 2" key="1">
    <citation type="journal article" date="2006" name="Proc. Natl. Acad. Sci. U.S.A.">
        <title>Burkholderia xenovorans LB400 harbors a multi-replicon, 9.73-Mbp genome shaped for versatility.</title>
        <authorList>
            <person name="Chain P.S."/>
            <person name="Denef V.J."/>
            <person name="Konstantinidis K.T."/>
            <person name="Vergez L.M."/>
            <person name="Agullo L."/>
            <person name="Reyes V.L."/>
            <person name="Hauser L."/>
            <person name="Cordova M."/>
            <person name="Gomez L."/>
            <person name="Gonzalez M."/>
            <person name="Land M."/>
            <person name="Lao V."/>
            <person name="Larimer F."/>
            <person name="LiPuma J.J."/>
            <person name="Mahenthiralingam E."/>
            <person name="Malfatti S.A."/>
            <person name="Marx C.J."/>
            <person name="Parnell J.J."/>
            <person name="Ramette A."/>
            <person name="Richardson P."/>
            <person name="Seeger M."/>
            <person name="Smith D."/>
            <person name="Spilker T."/>
            <person name="Sul W.J."/>
            <person name="Tsoi T.V."/>
            <person name="Ulrich L.E."/>
            <person name="Zhulin I.B."/>
            <person name="Tiedje J.M."/>
        </authorList>
    </citation>
    <scope>NUCLEOTIDE SEQUENCE [LARGE SCALE GENOMIC DNA]</scope>
    <source>
        <strain evidence="1 2">LB400</strain>
    </source>
</reference>
<accession>Q13FX6</accession>
<name>Q13FX6_PARXL</name>
<evidence type="ECO:0000313" key="2">
    <source>
        <dbReference type="Proteomes" id="UP000001817"/>
    </source>
</evidence>
<dbReference type="KEGG" id="bxe:Bxe_C1148"/>
<dbReference type="Proteomes" id="UP000001817">
    <property type="component" value="Chromosome 3"/>
</dbReference>
<keyword evidence="2" id="KW-1185">Reference proteome</keyword>
<sequence length="102" mass="11537">MDVKPPGNHRPLLTRSRQRSTALCFSSRHERPFLVAHIGDRARSSSEIAEANGLSRDLIQMGARRKCGRRFVTEISLRPLPVIEDLDVFAERCRACSRAAKH</sequence>
<gene>
    <name evidence="1" type="ORF">Bxe_C1148</name>
</gene>